<gene>
    <name evidence="3" type="primary">soxC_4</name>
    <name evidence="3" type="ORF">Csp1_22130</name>
</gene>
<dbReference type="InterPro" id="IPR036250">
    <property type="entry name" value="AcylCo_DH-like_C"/>
</dbReference>
<dbReference type="Proteomes" id="UP000247696">
    <property type="component" value="Chromosome"/>
</dbReference>
<dbReference type="SUPFAM" id="SSF56645">
    <property type="entry name" value="Acyl-CoA dehydrogenase NM domain-like"/>
    <property type="match status" value="1"/>
</dbReference>
<dbReference type="GO" id="GO:0006552">
    <property type="term" value="P:L-leucine catabolic process"/>
    <property type="evidence" value="ECO:0007669"/>
    <property type="project" value="TreeGrafter"/>
</dbReference>
<sequence length="426" mass="46181">MTTFTTSASLTGSLNAEPVSDGADWDDLTTRYRPVIRDIAEGNLAREADRVFPYEQVRALIDAGFSRVRIPVKDGGDAATLNQTFALLAEVAEADPNVAHVFRNHLAFVEDRLNDPGSEATAVWLQRFRDGDFVGGGWTEASTASFAKVGTEIRTVDGVTTVTGDKFYATGSLYADWLDVIGRDEHGDLYTALVRRDQDGVVVPDDWPGFGQQTTASGSATYRDAVADEYGLFPARDRYVYQGIFYQTAILAVLVGITRAAFRDGVEKLRARQRNYPLGTAERPADDPILQEKVGQLSTQVYQAEAALDVQTRSLDHLAELLAAGGDVTAAGTATAEAFQQATVQTHQAQSIVVESALSVTSRIFDALGASATYRQSGLDRHWRNARTLSSHNPRAFKERILGDFFINGTAPQGDSPFGSDQGQGV</sequence>
<dbReference type="PANTHER" id="PTHR43884:SF12">
    <property type="entry name" value="ISOVALERYL-COA DEHYDROGENASE, MITOCHONDRIAL-RELATED"/>
    <property type="match status" value="1"/>
</dbReference>
<dbReference type="InterPro" id="IPR009100">
    <property type="entry name" value="AcylCoA_DH/oxidase_NM_dom_sf"/>
</dbReference>
<dbReference type="PANTHER" id="PTHR43884">
    <property type="entry name" value="ACYL-COA DEHYDROGENASE"/>
    <property type="match status" value="1"/>
</dbReference>
<dbReference type="KEGG" id="cpre:Csp1_22130"/>
<evidence type="ECO:0000259" key="2">
    <source>
        <dbReference type="Pfam" id="PF08028"/>
    </source>
</evidence>
<dbReference type="OrthoDB" id="571684at2"/>
<dbReference type="GO" id="GO:0050660">
    <property type="term" value="F:flavin adenine dinucleotide binding"/>
    <property type="evidence" value="ECO:0007669"/>
    <property type="project" value="InterPro"/>
</dbReference>
<keyword evidence="1" id="KW-0560">Oxidoreductase</keyword>
<organism evidence="3 4">
    <name type="scientific">Corynebacterium provencense</name>
    <dbReference type="NCBI Taxonomy" id="1737425"/>
    <lineage>
        <taxon>Bacteria</taxon>
        <taxon>Bacillati</taxon>
        <taxon>Actinomycetota</taxon>
        <taxon>Actinomycetes</taxon>
        <taxon>Mycobacteriales</taxon>
        <taxon>Corynebacteriaceae</taxon>
        <taxon>Corynebacterium</taxon>
    </lineage>
</organism>
<dbReference type="InterPro" id="IPR046373">
    <property type="entry name" value="Acyl-CoA_Oxase/DH_mid-dom_sf"/>
</dbReference>
<keyword evidence="4" id="KW-1185">Reference proteome</keyword>
<dbReference type="GO" id="GO:0008470">
    <property type="term" value="F:3-methylbutanoyl-CoA dehydrogenase activity"/>
    <property type="evidence" value="ECO:0007669"/>
    <property type="project" value="TreeGrafter"/>
</dbReference>
<evidence type="ECO:0000313" key="4">
    <source>
        <dbReference type="Proteomes" id="UP000247696"/>
    </source>
</evidence>
<dbReference type="EMBL" id="CP024988">
    <property type="protein sequence ID" value="AWT26964.1"/>
    <property type="molecule type" value="Genomic_DNA"/>
</dbReference>
<reference evidence="4" key="1">
    <citation type="submission" date="2017-11" db="EMBL/GenBank/DDBJ databases">
        <title>Otitis media/interna in a cat caused by the recently described species Corynebacterium provencense.</title>
        <authorList>
            <person name="Kittl S."/>
            <person name="Brodard I."/>
            <person name="Rychener L."/>
            <person name="Jores J."/>
            <person name="Roosje P."/>
            <person name="Gobeli Brawand S."/>
        </authorList>
    </citation>
    <scope>NUCLEOTIDE SEQUENCE [LARGE SCALE GENOMIC DNA]</scope>
    <source>
        <strain evidence="4">17KM38</strain>
    </source>
</reference>
<dbReference type="AlphaFoldDB" id="A0A2Z3YWM8"/>
<name>A0A2Z3YWM8_9CORY</name>
<protein>
    <submittedName>
        <fullName evidence="3">Dibenzothiophene desulfurization enzyme C</fullName>
    </submittedName>
</protein>
<dbReference type="Pfam" id="PF08028">
    <property type="entry name" value="Acyl-CoA_dh_2"/>
    <property type="match status" value="1"/>
</dbReference>
<dbReference type="RefSeq" id="WP_110481994.1">
    <property type="nucleotide sequence ID" value="NZ_CP024988.1"/>
</dbReference>
<dbReference type="Gene3D" id="2.40.110.10">
    <property type="entry name" value="Butyryl-CoA Dehydrogenase, subunit A, domain 2"/>
    <property type="match status" value="1"/>
</dbReference>
<proteinExistence type="predicted"/>
<feature type="domain" description="Acyl-CoA dehydrogenase C-terminal" evidence="2">
    <location>
        <begin position="250"/>
        <end position="392"/>
    </location>
</feature>
<evidence type="ECO:0000256" key="1">
    <source>
        <dbReference type="ARBA" id="ARBA00023002"/>
    </source>
</evidence>
<dbReference type="PIRSF" id="PIRSF016578">
    <property type="entry name" value="HsaA"/>
    <property type="match status" value="1"/>
</dbReference>
<dbReference type="InterPro" id="IPR037069">
    <property type="entry name" value="AcylCoA_DH/ox_N_sf"/>
</dbReference>
<evidence type="ECO:0000313" key="3">
    <source>
        <dbReference type="EMBL" id="AWT26964.1"/>
    </source>
</evidence>
<dbReference type="Gene3D" id="1.20.140.10">
    <property type="entry name" value="Butyryl-CoA Dehydrogenase, subunit A, domain 3"/>
    <property type="match status" value="1"/>
</dbReference>
<accession>A0A2Z3YWM8</accession>
<dbReference type="SUPFAM" id="SSF47203">
    <property type="entry name" value="Acyl-CoA dehydrogenase C-terminal domain-like"/>
    <property type="match status" value="1"/>
</dbReference>
<dbReference type="InterPro" id="IPR013107">
    <property type="entry name" value="Acyl-CoA_DH_C"/>
</dbReference>
<dbReference type="Gene3D" id="1.10.540.10">
    <property type="entry name" value="Acyl-CoA dehydrogenase/oxidase, N-terminal domain"/>
    <property type="match status" value="1"/>
</dbReference>